<dbReference type="Gene3D" id="3.10.20.90">
    <property type="entry name" value="Phosphatidylinositol 3-kinase Catalytic Subunit, Chain A, domain 1"/>
    <property type="match status" value="1"/>
</dbReference>
<reference evidence="9 10" key="1">
    <citation type="submission" date="2021-01" db="EMBL/GenBank/DDBJ databases">
        <title>Adiantum capillus-veneris genome.</title>
        <authorList>
            <person name="Fang Y."/>
            <person name="Liao Q."/>
        </authorList>
    </citation>
    <scope>NUCLEOTIDE SEQUENCE [LARGE SCALE GENOMIC DNA]</scope>
    <source>
        <strain evidence="9">H3</strain>
        <tissue evidence="9">Leaf</tissue>
    </source>
</reference>
<keyword evidence="4" id="KW-0808">Transferase</keyword>
<dbReference type="PRINTS" id="PR00348">
    <property type="entry name" value="UBIQUITIN"/>
</dbReference>
<dbReference type="Proteomes" id="UP000886520">
    <property type="component" value="Chromosome 5"/>
</dbReference>
<dbReference type="PANTHER" id="PTHR11254">
    <property type="entry name" value="HECT DOMAIN UBIQUITIN-PROTEIN LIGASE"/>
    <property type="match status" value="1"/>
</dbReference>
<comment type="caution">
    <text evidence="9">The sequence shown here is derived from an EMBL/GenBank/DDBJ whole genome shotgun (WGS) entry which is preliminary data.</text>
</comment>
<dbReference type="SUPFAM" id="SSF54236">
    <property type="entry name" value="Ubiquitin-like"/>
    <property type="match status" value="1"/>
</dbReference>
<comment type="catalytic activity">
    <reaction evidence="1">
        <text>S-ubiquitinyl-[E2 ubiquitin-conjugating enzyme]-L-cysteine + [acceptor protein]-L-lysine = [E2 ubiquitin-conjugating enzyme]-L-cysteine + N(6)-ubiquitinyl-[acceptor protein]-L-lysine.</text>
        <dbReference type="EC" id="2.3.2.26"/>
    </reaction>
</comment>
<dbReference type="GO" id="GO:0006511">
    <property type="term" value="P:ubiquitin-dependent protein catabolic process"/>
    <property type="evidence" value="ECO:0007669"/>
    <property type="project" value="TreeGrafter"/>
</dbReference>
<dbReference type="InterPro" id="IPR019956">
    <property type="entry name" value="Ubiquitin_dom"/>
</dbReference>
<feature type="domain" description="HECT" evidence="8">
    <location>
        <begin position="653"/>
        <end position="937"/>
    </location>
</feature>
<dbReference type="OrthoDB" id="8068875at2759"/>
<dbReference type="GO" id="GO:0000209">
    <property type="term" value="P:protein polyubiquitination"/>
    <property type="evidence" value="ECO:0007669"/>
    <property type="project" value="TreeGrafter"/>
</dbReference>
<dbReference type="CDD" id="cd00078">
    <property type="entry name" value="HECTc"/>
    <property type="match status" value="1"/>
</dbReference>
<dbReference type="PROSITE" id="PS50237">
    <property type="entry name" value="HECT"/>
    <property type="match status" value="1"/>
</dbReference>
<sequence>MGITWVQVHDGIGSCHPHAESSNCALFVEKCKGEEAVEGLLQEDEVNMNTEWLSSRTTCVKRKLEEMDISATEFRPKRELRDEILEACEEGTLTTSSDLTLTAQHGGFVMGFKGEEDNTCSLNASPRPASSRVLKNRAALLCALLSCHADTSNPMLQFFVRTFNDARTLVVQAHAEDTIELVHEFIYKKTGLPISEQRLIYSGRQLQRHQTLSECQVSNDATLHLVARMLSTHLHRSWQLVNDLVATIHRVLSMTDNGRRSRVLLTQAQDKIRANVKEFLKLAAENVPVSEHMQVFQLAGATSALVVLLLSPLDTNQDCAECSIKLFVSATDDGSSPDTHSYCAPILLDFCKLLRKAAPRHYLYFTCRNALACILDTVCEAHGSVYFNDAKAENIVHDFAPFVTELAVKLSFSLCFTAKFYGAYAASGLPSILHPDAKEGHDFTAFIAPLCKAMVEACTSAKSSIVMDNCLQNTFAALRYTEDDSFENFDKAVSSLVDAPMFEVLDEVEKGGGETGSYAWLFAVFNRLLHEVDSCLKKVEETSLSRPYNWSSVLTVLKGLNVMAKMFGGFMETLHTILHSRSKALNTIIEQLECHNDHIWLLEHKSLLEFESKKRLVLGMLPEPQEDFEERHDIFIHRDYLLSDSFHAFQHVKAEVLQGGLSVEFASEEATGPGVLREWFYLVCKEIFDPENALFLSCPNDPRRVFPNPASNMNPEHLNLFRFSGQVIALALMHKVQVNVVFSSIFFKQLAGLSMSWEDVKDADPVLYQSCKKILELDPELVDMDILGLTFVHEFEELGMLKTVELCDGGKDMVVDSGNRILYVELLVKHRFVTCVQKQVKCFCQGFSDLLLNGSVQQFLQAMEPSDLELMLFGKDANICMEDWKGHTEYHGYESSDCHIIWFWEAVTSMNVEQRRRLLFFSSSIAHLPAEGFEGLPSKFHIHRAHTDITCC</sequence>
<dbReference type="Gene3D" id="3.30.2160.10">
    <property type="entry name" value="Hect, E3 ligase catalytic domain"/>
    <property type="match status" value="1"/>
</dbReference>
<evidence type="ECO:0000259" key="7">
    <source>
        <dbReference type="PROSITE" id="PS50053"/>
    </source>
</evidence>
<evidence type="ECO:0000256" key="3">
    <source>
        <dbReference type="ARBA" id="ARBA00012485"/>
    </source>
</evidence>
<dbReference type="GO" id="GO:0061630">
    <property type="term" value="F:ubiquitin protein ligase activity"/>
    <property type="evidence" value="ECO:0007669"/>
    <property type="project" value="UniProtKB-EC"/>
</dbReference>
<name>A0A9D4ZLH7_ADICA</name>
<dbReference type="InterPro" id="IPR050409">
    <property type="entry name" value="E3_ubiq-protein_ligase"/>
</dbReference>
<feature type="domain" description="Ubiquitin-like" evidence="7">
    <location>
        <begin position="156"/>
        <end position="232"/>
    </location>
</feature>
<dbReference type="InterPro" id="IPR035983">
    <property type="entry name" value="Hect_E3_ubiquitin_ligase"/>
</dbReference>
<proteinExistence type="predicted"/>
<dbReference type="Gene3D" id="3.30.2410.10">
    <property type="entry name" value="Hect, E3 ligase catalytic domain"/>
    <property type="match status" value="1"/>
</dbReference>
<dbReference type="PROSITE" id="PS50053">
    <property type="entry name" value="UBIQUITIN_2"/>
    <property type="match status" value="1"/>
</dbReference>
<keyword evidence="5 6" id="KW-0833">Ubl conjugation pathway</keyword>
<organism evidence="9 10">
    <name type="scientific">Adiantum capillus-veneris</name>
    <name type="common">Maidenhair fern</name>
    <dbReference type="NCBI Taxonomy" id="13818"/>
    <lineage>
        <taxon>Eukaryota</taxon>
        <taxon>Viridiplantae</taxon>
        <taxon>Streptophyta</taxon>
        <taxon>Embryophyta</taxon>
        <taxon>Tracheophyta</taxon>
        <taxon>Polypodiopsida</taxon>
        <taxon>Polypodiidae</taxon>
        <taxon>Polypodiales</taxon>
        <taxon>Pteridineae</taxon>
        <taxon>Pteridaceae</taxon>
        <taxon>Vittarioideae</taxon>
        <taxon>Adiantum</taxon>
    </lineage>
</organism>
<evidence type="ECO:0000313" key="9">
    <source>
        <dbReference type="EMBL" id="KAI5080078.1"/>
    </source>
</evidence>
<dbReference type="PANTHER" id="PTHR11254:SF424">
    <property type="entry name" value="E3 UBIQUITIN-PROTEIN LIGASE UPL5"/>
    <property type="match status" value="1"/>
</dbReference>
<dbReference type="InterPro" id="IPR000569">
    <property type="entry name" value="HECT_dom"/>
</dbReference>
<evidence type="ECO:0000256" key="6">
    <source>
        <dbReference type="PROSITE-ProRule" id="PRU00104"/>
    </source>
</evidence>
<dbReference type="Pfam" id="PF00632">
    <property type="entry name" value="HECT"/>
    <property type="match status" value="1"/>
</dbReference>
<evidence type="ECO:0000256" key="2">
    <source>
        <dbReference type="ARBA" id="ARBA00004906"/>
    </source>
</evidence>
<dbReference type="Pfam" id="PF00240">
    <property type="entry name" value="ubiquitin"/>
    <property type="match status" value="1"/>
</dbReference>
<dbReference type="InterPro" id="IPR000626">
    <property type="entry name" value="Ubiquitin-like_dom"/>
</dbReference>
<protein>
    <recommendedName>
        <fullName evidence="3">HECT-type E3 ubiquitin transferase</fullName>
        <ecNumber evidence="3">2.3.2.26</ecNumber>
    </recommendedName>
</protein>
<accession>A0A9D4ZLH7</accession>
<evidence type="ECO:0000256" key="1">
    <source>
        <dbReference type="ARBA" id="ARBA00000885"/>
    </source>
</evidence>
<evidence type="ECO:0000259" key="8">
    <source>
        <dbReference type="PROSITE" id="PS50237"/>
    </source>
</evidence>
<dbReference type="SMART" id="SM00213">
    <property type="entry name" value="UBQ"/>
    <property type="match status" value="1"/>
</dbReference>
<comment type="pathway">
    <text evidence="2">Protein modification; protein ubiquitination.</text>
</comment>
<evidence type="ECO:0000256" key="4">
    <source>
        <dbReference type="ARBA" id="ARBA00022679"/>
    </source>
</evidence>
<evidence type="ECO:0000256" key="5">
    <source>
        <dbReference type="ARBA" id="ARBA00022786"/>
    </source>
</evidence>
<dbReference type="InterPro" id="IPR029071">
    <property type="entry name" value="Ubiquitin-like_domsf"/>
</dbReference>
<gene>
    <name evidence="9" type="ORF">GOP47_0005557</name>
</gene>
<dbReference type="EMBL" id="JABFUD020000005">
    <property type="protein sequence ID" value="KAI5080078.1"/>
    <property type="molecule type" value="Genomic_DNA"/>
</dbReference>
<dbReference type="GO" id="GO:0005737">
    <property type="term" value="C:cytoplasm"/>
    <property type="evidence" value="ECO:0007669"/>
    <property type="project" value="TreeGrafter"/>
</dbReference>
<dbReference type="Gene3D" id="3.90.1750.10">
    <property type="entry name" value="Hect, E3 ligase catalytic domains"/>
    <property type="match status" value="1"/>
</dbReference>
<dbReference type="SUPFAM" id="SSF56204">
    <property type="entry name" value="Hect, E3 ligase catalytic domain"/>
    <property type="match status" value="1"/>
</dbReference>
<comment type="caution">
    <text evidence="6">Lacks conserved residue(s) required for the propagation of feature annotation.</text>
</comment>
<evidence type="ECO:0000313" key="10">
    <source>
        <dbReference type="Proteomes" id="UP000886520"/>
    </source>
</evidence>
<dbReference type="AlphaFoldDB" id="A0A9D4ZLH7"/>
<dbReference type="EC" id="2.3.2.26" evidence="3"/>
<dbReference type="SMART" id="SM00119">
    <property type="entry name" value="HECTc"/>
    <property type="match status" value="1"/>
</dbReference>
<keyword evidence="10" id="KW-1185">Reference proteome</keyword>